<dbReference type="CDD" id="cd02961">
    <property type="entry name" value="PDI_a_family"/>
    <property type="match status" value="1"/>
</dbReference>
<dbReference type="Gene3D" id="3.40.30.10">
    <property type="entry name" value="Glutaredoxin"/>
    <property type="match status" value="1"/>
</dbReference>
<organism evidence="2">
    <name type="scientific">viral metagenome</name>
    <dbReference type="NCBI Taxonomy" id="1070528"/>
    <lineage>
        <taxon>unclassified sequences</taxon>
        <taxon>metagenomes</taxon>
        <taxon>organismal metagenomes</taxon>
    </lineage>
</organism>
<dbReference type="GO" id="GO:0003756">
    <property type="term" value="F:protein disulfide isomerase activity"/>
    <property type="evidence" value="ECO:0007669"/>
    <property type="project" value="TreeGrafter"/>
</dbReference>
<dbReference type="PROSITE" id="PS51352">
    <property type="entry name" value="THIOREDOXIN_2"/>
    <property type="match status" value="1"/>
</dbReference>
<dbReference type="InterPro" id="IPR036249">
    <property type="entry name" value="Thioredoxin-like_sf"/>
</dbReference>
<dbReference type="GO" id="GO:0005783">
    <property type="term" value="C:endoplasmic reticulum"/>
    <property type="evidence" value="ECO:0007669"/>
    <property type="project" value="TreeGrafter"/>
</dbReference>
<dbReference type="InterPro" id="IPR013766">
    <property type="entry name" value="Thioredoxin_domain"/>
</dbReference>
<reference evidence="2" key="1">
    <citation type="journal article" date="2020" name="Nature">
        <title>Giant virus diversity and host interactions through global metagenomics.</title>
        <authorList>
            <person name="Schulz F."/>
            <person name="Roux S."/>
            <person name="Paez-Espino D."/>
            <person name="Jungbluth S."/>
            <person name="Walsh D.A."/>
            <person name="Denef V.J."/>
            <person name="McMahon K.D."/>
            <person name="Konstantinidis K.T."/>
            <person name="Eloe-Fadrosh E.A."/>
            <person name="Kyrpides N.C."/>
            <person name="Woyke T."/>
        </authorList>
    </citation>
    <scope>NUCLEOTIDE SEQUENCE</scope>
    <source>
        <strain evidence="2">GVMAG-M-3300023184-60</strain>
    </source>
</reference>
<feature type="domain" description="Thioredoxin" evidence="1">
    <location>
        <begin position="1"/>
        <end position="109"/>
    </location>
</feature>
<proteinExistence type="predicted"/>
<protein>
    <recommendedName>
        <fullName evidence="1">Thioredoxin domain-containing protein</fullName>
    </recommendedName>
</protein>
<evidence type="ECO:0000259" key="1">
    <source>
        <dbReference type="PROSITE" id="PS51352"/>
    </source>
</evidence>
<dbReference type="SUPFAM" id="SSF52833">
    <property type="entry name" value="Thioredoxin-like"/>
    <property type="match status" value="1"/>
</dbReference>
<name>A0A6C0I9P9_9ZZZZ</name>
<evidence type="ECO:0000313" key="2">
    <source>
        <dbReference type="EMBL" id="QHT89330.1"/>
    </source>
</evidence>
<dbReference type="GO" id="GO:0006457">
    <property type="term" value="P:protein folding"/>
    <property type="evidence" value="ECO:0007669"/>
    <property type="project" value="TreeGrafter"/>
</dbReference>
<dbReference type="EMBL" id="MN740139">
    <property type="protein sequence ID" value="QHT89330.1"/>
    <property type="molecule type" value="Genomic_DNA"/>
</dbReference>
<dbReference type="PANTHER" id="PTHR45672">
    <property type="entry name" value="PROTEIN DISULFIDE-ISOMERASE C17H9.14C-RELATED"/>
    <property type="match status" value="1"/>
</dbReference>
<dbReference type="InterPro" id="IPR051063">
    <property type="entry name" value="PDI"/>
</dbReference>
<dbReference type="AlphaFoldDB" id="A0A6C0I9P9"/>
<dbReference type="Pfam" id="PF00085">
    <property type="entry name" value="Thioredoxin"/>
    <property type="match status" value="1"/>
</dbReference>
<accession>A0A6C0I9P9</accession>
<sequence>MFYLLTGENKKQVNEVIQKSPNLTILFYWNMCGHCAALKPTWDKVCKKYNKANDCDVLNVEVSHIKNLKAKYKKGVNGFPTFAKYKNGKKLGEYNGERTFKDISKFVKM</sequence>